<protein>
    <submittedName>
        <fullName evidence="1">Uncharacterized protein</fullName>
    </submittedName>
</protein>
<dbReference type="EMBL" id="MU394286">
    <property type="protein sequence ID" value="KAI6091598.1"/>
    <property type="molecule type" value="Genomic_DNA"/>
</dbReference>
<organism evidence="1 2">
    <name type="scientific">Hypoxylon rubiginosum</name>
    <dbReference type="NCBI Taxonomy" id="110542"/>
    <lineage>
        <taxon>Eukaryota</taxon>
        <taxon>Fungi</taxon>
        <taxon>Dikarya</taxon>
        <taxon>Ascomycota</taxon>
        <taxon>Pezizomycotina</taxon>
        <taxon>Sordariomycetes</taxon>
        <taxon>Xylariomycetidae</taxon>
        <taxon>Xylariales</taxon>
        <taxon>Hypoxylaceae</taxon>
        <taxon>Hypoxylon</taxon>
    </lineage>
</organism>
<name>A0ACC0DG96_9PEZI</name>
<gene>
    <name evidence="1" type="ORF">F4821DRAFT_280749</name>
</gene>
<sequence length="249" mass="27690">MPQSSIVDQGMTQVLTGLGILIGAGAISNTTHAKILNLLNQDECHDTAESESIAVKEETPCEVDQEERVLLDYAPREPFDIVDGSDRHLDHVQPPTWNQEPLVPEPASATTTTVVSKLDKPTSNVKIICPWWLTQGYNCRDQESGKCPMIHELVAGGAKDPLICYFWANGDRCSKNERTCRFAHYLAPHRIVAPIPMRKKAKKPLSTFGDASVCSGSTKLHSSKPKDSDDVWRWGLSDDIDDDSERHLW</sequence>
<evidence type="ECO:0000313" key="1">
    <source>
        <dbReference type="EMBL" id="KAI6091598.1"/>
    </source>
</evidence>
<reference evidence="1 2" key="1">
    <citation type="journal article" date="2022" name="New Phytol.">
        <title>Ecological generalism drives hyperdiversity of secondary metabolite gene clusters in xylarialean endophytes.</title>
        <authorList>
            <person name="Franco M.E.E."/>
            <person name="Wisecaver J.H."/>
            <person name="Arnold A.E."/>
            <person name="Ju Y.M."/>
            <person name="Slot J.C."/>
            <person name="Ahrendt S."/>
            <person name="Moore L.P."/>
            <person name="Eastman K.E."/>
            <person name="Scott K."/>
            <person name="Konkel Z."/>
            <person name="Mondo S.J."/>
            <person name="Kuo A."/>
            <person name="Hayes R.D."/>
            <person name="Haridas S."/>
            <person name="Andreopoulos B."/>
            <person name="Riley R."/>
            <person name="LaButti K."/>
            <person name="Pangilinan J."/>
            <person name="Lipzen A."/>
            <person name="Amirebrahimi M."/>
            <person name="Yan J."/>
            <person name="Adam C."/>
            <person name="Keymanesh K."/>
            <person name="Ng V."/>
            <person name="Louie K."/>
            <person name="Northen T."/>
            <person name="Drula E."/>
            <person name="Henrissat B."/>
            <person name="Hsieh H.M."/>
            <person name="Youens-Clark K."/>
            <person name="Lutzoni F."/>
            <person name="Miadlikowska J."/>
            <person name="Eastwood D.C."/>
            <person name="Hamelin R.C."/>
            <person name="Grigoriev I.V."/>
            <person name="U'Ren J.M."/>
        </authorList>
    </citation>
    <scope>NUCLEOTIDE SEQUENCE [LARGE SCALE GENOMIC DNA]</scope>
    <source>
        <strain evidence="1 2">ER1909</strain>
    </source>
</reference>
<accession>A0ACC0DG96</accession>
<dbReference type="Proteomes" id="UP001497680">
    <property type="component" value="Unassembled WGS sequence"/>
</dbReference>
<comment type="caution">
    <text evidence="1">The sequence shown here is derived from an EMBL/GenBank/DDBJ whole genome shotgun (WGS) entry which is preliminary data.</text>
</comment>
<keyword evidence="2" id="KW-1185">Reference proteome</keyword>
<proteinExistence type="predicted"/>
<evidence type="ECO:0000313" key="2">
    <source>
        <dbReference type="Proteomes" id="UP001497680"/>
    </source>
</evidence>